<keyword evidence="6" id="KW-0788">Thiol protease</keyword>
<comment type="caution">
    <text evidence="9">The sequence shown here is derived from an EMBL/GenBank/DDBJ whole genome shotgun (WGS) entry which is preliminary data.</text>
</comment>
<sequence length="114" mass="12590">AQLENLTSVPHDKQKIMGLPGGLLKDGDDLSKKIKKPNQKITLLGTAVAQQLKEPAKNTVFVEDLSDEERRKVLKEREVETLPIGLVNLGNSCYMNATLQALYAVPPLRKALLE</sequence>
<evidence type="ECO:0000256" key="1">
    <source>
        <dbReference type="ARBA" id="ARBA00000707"/>
    </source>
</evidence>
<keyword evidence="3" id="KW-0645">Protease</keyword>
<feature type="non-terminal residue" evidence="9">
    <location>
        <position position="1"/>
    </location>
</feature>
<dbReference type="PANTHER" id="PTHR43982:SF1">
    <property type="entry name" value="UBIQUITIN CARBOXYL-TERMINAL HYDROLASE 14"/>
    <property type="match status" value="1"/>
</dbReference>
<name>A0A7J6PMB8_PEROL</name>
<keyword evidence="4" id="KW-0833">Ubl conjugation pathway</keyword>
<dbReference type="PROSITE" id="PS00972">
    <property type="entry name" value="USP_1"/>
    <property type="match status" value="1"/>
</dbReference>
<feature type="domain" description="USP" evidence="8">
    <location>
        <begin position="84"/>
        <end position="114"/>
    </location>
</feature>
<dbReference type="InterPro" id="IPR028889">
    <property type="entry name" value="USP"/>
</dbReference>
<dbReference type="GO" id="GO:0070628">
    <property type="term" value="F:proteasome binding"/>
    <property type="evidence" value="ECO:0007669"/>
    <property type="project" value="TreeGrafter"/>
</dbReference>
<evidence type="ECO:0000313" key="9">
    <source>
        <dbReference type="EMBL" id="KAF4697067.1"/>
    </source>
</evidence>
<dbReference type="Pfam" id="PF00443">
    <property type="entry name" value="UCH"/>
    <property type="match status" value="1"/>
</dbReference>
<dbReference type="InterPro" id="IPR044635">
    <property type="entry name" value="UBP14-like"/>
</dbReference>
<dbReference type="InterPro" id="IPR001394">
    <property type="entry name" value="Peptidase_C19_UCH"/>
</dbReference>
<reference evidence="9 10" key="1">
    <citation type="submission" date="2020-04" db="EMBL/GenBank/DDBJ databases">
        <title>Perkinsus olseni comparative genomics.</title>
        <authorList>
            <person name="Bogema D.R."/>
        </authorList>
    </citation>
    <scope>NUCLEOTIDE SEQUENCE [LARGE SCALE GENOMIC DNA]</scope>
    <source>
        <strain evidence="9 10">ATCC PRA-207</strain>
    </source>
</reference>
<dbReference type="EC" id="3.4.19.12" evidence="2"/>
<protein>
    <recommendedName>
        <fullName evidence="2">ubiquitinyl hydrolase 1</fullName>
        <ecNumber evidence="2">3.4.19.12</ecNumber>
    </recommendedName>
</protein>
<dbReference type="GO" id="GO:0043161">
    <property type="term" value="P:proteasome-mediated ubiquitin-dependent protein catabolic process"/>
    <property type="evidence" value="ECO:0007669"/>
    <property type="project" value="InterPro"/>
</dbReference>
<dbReference type="AlphaFoldDB" id="A0A7J6PMB8"/>
<evidence type="ECO:0000256" key="6">
    <source>
        <dbReference type="ARBA" id="ARBA00022807"/>
    </source>
</evidence>
<dbReference type="SUPFAM" id="SSF54236">
    <property type="entry name" value="Ubiquitin-like"/>
    <property type="match status" value="1"/>
</dbReference>
<evidence type="ECO:0000256" key="3">
    <source>
        <dbReference type="ARBA" id="ARBA00022670"/>
    </source>
</evidence>
<accession>A0A7J6PMB8</accession>
<dbReference type="InterPro" id="IPR029071">
    <property type="entry name" value="Ubiquitin-like_domsf"/>
</dbReference>
<dbReference type="Proteomes" id="UP000553632">
    <property type="component" value="Unassembled WGS sequence"/>
</dbReference>
<evidence type="ECO:0000256" key="4">
    <source>
        <dbReference type="ARBA" id="ARBA00022786"/>
    </source>
</evidence>
<dbReference type="PANTHER" id="PTHR43982">
    <property type="entry name" value="UBIQUITIN CARBOXYL-TERMINAL HYDROLASE"/>
    <property type="match status" value="1"/>
</dbReference>
<feature type="non-terminal residue" evidence="9">
    <location>
        <position position="114"/>
    </location>
</feature>
<gene>
    <name evidence="9" type="primary">USP14_2</name>
    <name evidence="9" type="ORF">FOZ63_024161</name>
</gene>
<proteinExistence type="predicted"/>
<dbReference type="SUPFAM" id="SSF54001">
    <property type="entry name" value="Cysteine proteinases"/>
    <property type="match status" value="1"/>
</dbReference>
<evidence type="ECO:0000313" key="10">
    <source>
        <dbReference type="Proteomes" id="UP000553632"/>
    </source>
</evidence>
<dbReference type="EMBL" id="JABANO010038963">
    <property type="protein sequence ID" value="KAF4697067.1"/>
    <property type="molecule type" value="Genomic_DNA"/>
</dbReference>
<dbReference type="GO" id="GO:0004843">
    <property type="term" value="F:cysteine-type deubiquitinase activity"/>
    <property type="evidence" value="ECO:0007669"/>
    <property type="project" value="UniProtKB-EC"/>
</dbReference>
<dbReference type="Gene3D" id="3.90.70.10">
    <property type="entry name" value="Cysteine proteinases"/>
    <property type="match status" value="1"/>
</dbReference>
<keyword evidence="5 9" id="KW-0378">Hydrolase</keyword>
<dbReference type="PROSITE" id="PS50235">
    <property type="entry name" value="USP_3"/>
    <property type="match status" value="1"/>
</dbReference>
<feature type="region of interest" description="Disordered" evidence="7">
    <location>
        <begin position="1"/>
        <end position="20"/>
    </location>
</feature>
<evidence type="ECO:0000256" key="5">
    <source>
        <dbReference type="ARBA" id="ARBA00022801"/>
    </source>
</evidence>
<comment type="catalytic activity">
    <reaction evidence="1">
        <text>Thiol-dependent hydrolysis of ester, thioester, amide, peptide and isopeptide bonds formed by the C-terminal Gly of ubiquitin (a 76-residue protein attached to proteins as an intracellular targeting signal).</text>
        <dbReference type="EC" id="3.4.19.12"/>
    </reaction>
</comment>
<keyword evidence="10" id="KW-1185">Reference proteome</keyword>
<evidence type="ECO:0000259" key="8">
    <source>
        <dbReference type="PROSITE" id="PS50235"/>
    </source>
</evidence>
<dbReference type="InterPro" id="IPR018200">
    <property type="entry name" value="USP_CS"/>
</dbReference>
<organism evidence="9 10">
    <name type="scientific">Perkinsus olseni</name>
    <name type="common">Perkinsus atlanticus</name>
    <dbReference type="NCBI Taxonomy" id="32597"/>
    <lineage>
        <taxon>Eukaryota</taxon>
        <taxon>Sar</taxon>
        <taxon>Alveolata</taxon>
        <taxon>Perkinsozoa</taxon>
        <taxon>Perkinsea</taxon>
        <taxon>Perkinsida</taxon>
        <taxon>Perkinsidae</taxon>
        <taxon>Perkinsus</taxon>
    </lineage>
</organism>
<dbReference type="Gene3D" id="3.10.20.90">
    <property type="entry name" value="Phosphatidylinositol 3-kinase Catalytic Subunit, Chain A, domain 1"/>
    <property type="match status" value="1"/>
</dbReference>
<dbReference type="InterPro" id="IPR038765">
    <property type="entry name" value="Papain-like_cys_pep_sf"/>
</dbReference>
<evidence type="ECO:0000256" key="7">
    <source>
        <dbReference type="SAM" id="MobiDB-lite"/>
    </source>
</evidence>
<dbReference type="GO" id="GO:0016579">
    <property type="term" value="P:protein deubiquitination"/>
    <property type="evidence" value="ECO:0007669"/>
    <property type="project" value="InterPro"/>
</dbReference>
<dbReference type="GO" id="GO:0061136">
    <property type="term" value="P:regulation of proteasomal protein catabolic process"/>
    <property type="evidence" value="ECO:0007669"/>
    <property type="project" value="TreeGrafter"/>
</dbReference>
<evidence type="ECO:0000256" key="2">
    <source>
        <dbReference type="ARBA" id="ARBA00012759"/>
    </source>
</evidence>